<feature type="transmembrane region" description="Helical" evidence="1">
    <location>
        <begin position="66"/>
        <end position="89"/>
    </location>
</feature>
<dbReference type="AlphaFoldDB" id="A0A7D3Y3E4"/>
<evidence type="ECO:0000313" key="3">
    <source>
        <dbReference type="Proteomes" id="UP000503088"/>
    </source>
</evidence>
<proteinExistence type="predicted"/>
<accession>A0A7D3Y3E4</accession>
<keyword evidence="3" id="KW-1185">Reference proteome</keyword>
<keyword evidence="1" id="KW-0812">Transmembrane</keyword>
<dbReference type="KEGG" id="kpul:GXN76_14270"/>
<feature type="transmembrane region" description="Helical" evidence="1">
    <location>
        <begin position="158"/>
        <end position="177"/>
    </location>
</feature>
<evidence type="ECO:0000256" key="1">
    <source>
        <dbReference type="SAM" id="Phobius"/>
    </source>
</evidence>
<dbReference type="Proteomes" id="UP000503088">
    <property type="component" value="Chromosome"/>
</dbReference>
<gene>
    <name evidence="2" type="ORF">GXN76_14270</name>
</gene>
<dbReference type="EMBL" id="CP048104">
    <property type="protein sequence ID" value="QKG85503.1"/>
    <property type="molecule type" value="Genomic_DNA"/>
</dbReference>
<dbReference type="RefSeq" id="WP_173224212.1">
    <property type="nucleotide sequence ID" value="NZ_CP048104.1"/>
</dbReference>
<protein>
    <submittedName>
        <fullName evidence="2">Uncharacterized protein</fullName>
    </submittedName>
</protein>
<keyword evidence="1" id="KW-1133">Transmembrane helix</keyword>
<evidence type="ECO:0000313" key="2">
    <source>
        <dbReference type="EMBL" id="QKG85503.1"/>
    </source>
</evidence>
<keyword evidence="1" id="KW-0472">Membrane</keyword>
<organism evidence="2 3">
    <name type="scientific">Kroppenstedtia pulmonis</name>
    <dbReference type="NCBI Taxonomy" id="1380685"/>
    <lineage>
        <taxon>Bacteria</taxon>
        <taxon>Bacillati</taxon>
        <taxon>Bacillota</taxon>
        <taxon>Bacilli</taxon>
        <taxon>Bacillales</taxon>
        <taxon>Thermoactinomycetaceae</taxon>
        <taxon>Kroppenstedtia</taxon>
    </lineage>
</organism>
<reference evidence="2 3" key="1">
    <citation type="submission" date="2020-01" db="EMBL/GenBank/DDBJ databases">
        <authorList>
            <person name="Gulvik C.A."/>
            <person name="Batra D.G."/>
        </authorList>
    </citation>
    <scope>NUCLEOTIDE SEQUENCE [LARGE SCALE GENOMIC DNA]</scope>
    <source>
        <strain evidence="2 3">W9323</strain>
    </source>
</reference>
<name>A0A7D3Y3E4_9BACL</name>
<sequence length="179" mass="21256">MSEKEKVDFDKSSLLEVLEKNYYFELERRNHIDRKINMPIGIITVLVGSLHYFFQEWKGFSSNSLLLYTYLTILLGLGISIAISIYFHIRAYWGHQYMRMASPSQLYQHYEYTCDYFRNDPHKVSEESIDFILEQYRKSAEHNVKVNDFRLTYYHKGMASIIISIGIGLLLIFLYAYSL</sequence>
<feature type="transmembrane region" description="Helical" evidence="1">
    <location>
        <begin position="36"/>
        <end position="54"/>
    </location>
</feature>